<gene>
    <name evidence="6" type="ORF">SASPL_103235</name>
</gene>
<keyword evidence="7" id="KW-1185">Reference proteome</keyword>
<reference evidence="6" key="2">
    <citation type="submission" date="2020-08" db="EMBL/GenBank/DDBJ databases">
        <title>Plant Genome Project.</title>
        <authorList>
            <person name="Zhang R.-G."/>
        </authorList>
    </citation>
    <scope>NUCLEOTIDE SEQUENCE</scope>
    <source>
        <strain evidence="6">Huo1</strain>
        <tissue evidence="6">Leaf</tissue>
    </source>
</reference>
<feature type="region of interest" description="Disordered" evidence="4">
    <location>
        <begin position="1"/>
        <end position="32"/>
    </location>
</feature>
<name>A0A8X9ADV2_SALSN</name>
<evidence type="ECO:0000256" key="3">
    <source>
        <dbReference type="ARBA" id="ARBA00022771"/>
    </source>
</evidence>
<dbReference type="EMBL" id="PNBA02000001">
    <property type="protein sequence ID" value="KAG6438298.1"/>
    <property type="molecule type" value="Genomic_DNA"/>
</dbReference>
<organism evidence="6">
    <name type="scientific">Salvia splendens</name>
    <name type="common">Scarlet sage</name>
    <dbReference type="NCBI Taxonomy" id="180675"/>
    <lineage>
        <taxon>Eukaryota</taxon>
        <taxon>Viridiplantae</taxon>
        <taxon>Streptophyta</taxon>
        <taxon>Embryophyta</taxon>
        <taxon>Tracheophyta</taxon>
        <taxon>Spermatophyta</taxon>
        <taxon>Magnoliopsida</taxon>
        <taxon>eudicotyledons</taxon>
        <taxon>Gunneridae</taxon>
        <taxon>Pentapetalae</taxon>
        <taxon>asterids</taxon>
        <taxon>lamiids</taxon>
        <taxon>Lamiales</taxon>
        <taxon>Lamiaceae</taxon>
        <taxon>Nepetoideae</taxon>
        <taxon>Mentheae</taxon>
        <taxon>Salviinae</taxon>
        <taxon>Salvia</taxon>
        <taxon>Salvia subgen. Calosphace</taxon>
        <taxon>core Calosphace</taxon>
    </lineage>
</organism>
<feature type="domain" description="FLZ-type" evidence="5">
    <location>
        <begin position="53"/>
        <end position="82"/>
    </location>
</feature>
<evidence type="ECO:0000313" key="7">
    <source>
        <dbReference type="Proteomes" id="UP000298416"/>
    </source>
</evidence>
<accession>A0A8X9ADV2</accession>
<evidence type="ECO:0000256" key="4">
    <source>
        <dbReference type="SAM" id="MobiDB-lite"/>
    </source>
</evidence>
<keyword evidence="3" id="KW-0863">Zinc-finger</keyword>
<evidence type="ECO:0000256" key="2">
    <source>
        <dbReference type="ARBA" id="ARBA00022723"/>
    </source>
</evidence>
<evidence type="ECO:0000313" key="6">
    <source>
        <dbReference type="EMBL" id="KAG6438298.1"/>
    </source>
</evidence>
<protein>
    <recommendedName>
        <fullName evidence="5">FLZ-type domain-containing protein</fullName>
    </recommendedName>
</protein>
<comment type="caution">
    <text evidence="6">The sequence shown here is derived from an EMBL/GenBank/DDBJ whole genome shotgun (WGS) entry which is preliminary data.</text>
</comment>
<evidence type="ECO:0000256" key="1">
    <source>
        <dbReference type="ARBA" id="ARBA00009374"/>
    </source>
</evidence>
<reference evidence="6" key="1">
    <citation type="submission" date="2018-01" db="EMBL/GenBank/DDBJ databases">
        <authorList>
            <person name="Mao J.F."/>
        </authorList>
    </citation>
    <scope>NUCLEOTIDE SEQUENCE</scope>
    <source>
        <strain evidence="6">Huo1</strain>
        <tissue evidence="6">Leaf</tissue>
    </source>
</reference>
<dbReference type="GO" id="GO:0008270">
    <property type="term" value="F:zinc ion binding"/>
    <property type="evidence" value="ECO:0007669"/>
    <property type="project" value="UniProtKB-KW"/>
</dbReference>
<evidence type="ECO:0000259" key="5">
    <source>
        <dbReference type="Pfam" id="PF04570"/>
    </source>
</evidence>
<comment type="similarity">
    <text evidence="1">Belongs to the FLZ family.</text>
</comment>
<dbReference type="InterPro" id="IPR007650">
    <property type="entry name" value="Zf-FLZ_dom"/>
</dbReference>
<dbReference type="Pfam" id="PF04570">
    <property type="entry name" value="zf-FLZ"/>
    <property type="match status" value="1"/>
</dbReference>
<keyword evidence="3" id="KW-0862">Zinc</keyword>
<dbReference type="Proteomes" id="UP000298416">
    <property type="component" value="Unassembled WGS sequence"/>
</dbReference>
<dbReference type="AlphaFoldDB" id="A0A8X9ADV2"/>
<keyword evidence="2" id="KW-0479">Metal-binding</keyword>
<sequence length="189" mass="20238">MPVKRSRAGRSSAYLDSADAAPGKLTKSDASADAERPKLLHVASPVNTAECAADRTKIGGFLERCHYCNKRIAQNSDVFMYRLGNSTYVLSALSNAVSVRLISTNWLGKSHKISKRSCLTGITESSASLLSGSVLTLTNDNFTCDARNFGSGSACVPYCSMKRETRASTSMISVRFAVISSCSTADCTR</sequence>
<proteinExistence type="inferred from homology"/>